<proteinExistence type="predicted"/>
<name>A0A5B0PBQ1_PUCGR</name>
<reference evidence="2 3" key="1">
    <citation type="submission" date="2019-05" db="EMBL/GenBank/DDBJ databases">
        <title>Emergence of the Ug99 lineage of the wheat stem rust pathogen through somatic hybridization.</title>
        <authorList>
            <person name="Li F."/>
            <person name="Upadhyaya N.M."/>
            <person name="Sperschneider J."/>
            <person name="Matny O."/>
            <person name="Nguyen-Phuc H."/>
            <person name="Mago R."/>
            <person name="Raley C."/>
            <person name="Miller M.E."/>
            <person name="Silverstein K.A.T."/>
            <person name="Henningsen E."/>
            <person name="Hirsch C.D."/>
            <person name="Visser B."/>
            <person name="Pretorius Z.A."/>
            <person name="Steffenson B.J."/>
            <person name="Schwessinger B."/>
            <person name="Dodds P.N."/>
            <person name="Figueroa M."/>
        </authorList>
    </citation>
    <scope>NUCLEOTIDE SEQUENCE [LARGE SCALE GENOMIC DNA]</scope>
    <source>
        <strain evidence="2">21-0</strain>
    </source>
</reference>
<dbReference type="Proteomes" id="UP000324748">
    <property type="component" value="Unassembled WGS sequence"/>
</dbReference>
<keyword evidence="3" id="KW-1185">Reference proteome</keyword>
<feature type="region of interest" description="Disordered" evidence="1">
    <location>
        <begin position="29"/>
        <end position="63"/>
    </location>
</feature>
<dbReference type="OrthoDB" id="5599163at2759"/>
<evidence type="ECO:0000313" key="3">
    <source>
        <dbReference type="Proteomes" id="UP000324748"/>
    </source>
</evidence>
<gene>
    <name evidence="2" type="ORF">PGT21_001234</name>
</gene>
<dbReference type="AlphaFoldDB" id="A0A5B0PBQ1"/>
<sequence>MTKYKSVAKKIRPINEAIPQALNRPLQRPALWRDPYETPLTPNPPEFVPTEKHDQPFSAFPIP</sequence>
<organism evidence="2 3">
    <name type="scientific">Puccinia graminis f. sp. tritici</name>
    <dbReference type="NCBI Taxonomy" id="56615"/>
    <lineage>
        <taxon>Eukaryota</taxon>
        <taxon>Fungi</taxon>
        <taxon>Dikarya</taxon>
        <taxon>Basidiomycota</taxon>
        <taxon>Pucciniomycotina</taxon>
        <taxon>Pucciniomycetes</taxon>
        <taxon>Pucciniales</taxon>
        <taxon>Pucciniaceae</taxon>
        <taxon>Puccinia</taxon>
    </lineage>
</organism>
<accession>A0A5B0PBQ1</accession>
<protein>
    <submittedName>
        <fullName evidence="2">Uncharacterized protein</fullName>
    </submittedName>
</protein>
<dbReference type="EMBL" id="VSWC01000066">
    <property type="protein sequence ID" value="KAA1097269.1"/>
    <property type="molecule type" value="Genomic_DNA"/>
</dbReference>
<comment type="caution">
    <text evidence="2">The sequence shown here is derived from an EMBL/GenBank/DDBJ whole genome shotgun (WGS) entry which is preliminary data.</text>
</comment>
<evidence type="ECO:0000313" key="2">
    <source>
        <dbReference type="EMBL" id="KAA1097269.1"/>
    </source>
</evidence>
<evidence type="ECO:0000256" key="1">
    <source>
        <dbReference type="SAM" id="MobiDB-lite"/>
    </source>
</evidence>